<dbReference type="Proteomes" id="UP000271974">
    <property type="component" value="Unassembled WGS sequence"/>
</dbReference>
<evidence type="ECO:0000313" key="3">
    <source>
        <dbReference type="Proteomes" id="UP000271974"/>
    </source>
</evidence>
<dbReference type="OrthoDB" id="1906229at2759"/>
<feature type="compositionally biased region" description="Basic and acidic residues" evidence="1">
    <location>
        <begin position="60"/>
        <end position="72"/>
    </location>
</feature>
<evidence type="ECO:0000313" key="2">
    <source>
        <dbReference type="EMBL" id="RUS71670.1"/>
    </source>
</evidence>
<feature type="region of interest" description="Disordered" evidence="1">
    <location>
        <begin position="102"/>
        <end position="172"/>
    </location>
</feature>
<dbReference type="Pfam" id="PF15559">
    <property type="entry name" value="DUF4660"/>
    <property type="match status" value="1"/>
</dbReference>
<name>A0A3S1H3U5_ELYCH</name>
<keyword evidence="3" id="KW-1185">Reference proteome</keyword>
<protein>
    <submittedName>
        <fullName evidence="2">Uncharacterized protein</fullName>
    </submittedName>
</protein>
<dbReference type="InterPro" id="IPR029089">
    <property type="entry name" value="DUF4660"/>
</dbReference>
<proteinExistence type="predicted"/>
<dbReference type="EMBL" id="RQTK01001177">
    <property type="protein sequence ID" value="RUS71670.1"/>
    <property type="molecule type" value="Genomic_DNA"/>
</dbReference>
<dbReference type="AlphaFoldDB" id="A0A3S1H3U5"/>
<organism evidence="2 3">
    <name type="scientific">Elysia chlorotica</name>
    <name type="common">Eastern emerald elysia</name>
    <name type="synonym">Sea slug</name>
    <dbReference type="NCBI Taxonomy" id="188477"/>
    <lineage>
        <taxon>Eukaryota</taxon>
        <taxon>Metazoa</taxon>
        <taxon>Spiralia</taxon>
        <taxon>Lophotrochozoa</taxon>
        <taxon>Mollusca</taxon>
        <taxon>Gastropoda</taxon>
        <taxon>Heterobranchia</taxon>
        <taxon>Euthyneura</taxon>
        <taxon>Panpulmonata</taxon>
        <taxon>Sacoglossa</taxon>
        <taxon>Placobranchoidea</taxon>
        <taxon>Plakobranchidae</taxon>
        <taxon>Elysia</taxon>
    </lineage>
</organism>
<reference evidence="2 3" key="1">
    <citation type="submission" date="2019-01" db="EMBL/GenBank/DDBJ databases">
        <title>A draft genome assembly of the solar-powered sea slug Elysia chlorotica.</title>
        <authorList>
            <person name="Cai H."/>
            <person name="Li Q."/>
            <person name="Fang X."/>
            <person name="Li J."/>
            <person name="Curtis N.E."/>
            <person name="Altenburger A."/>
            <person name="Shibata T."/>
            <person name="Feng M."/>
            <person name="Maeda T."/>
            <person name="Schwartz J.A."/>
            <person name="Shigenobu S."/>
            <person name="Lundholm N."/>
            <person name="Nishiyama T."/>
            <person name="Yang H."/>
            <person name="Hasebe M."/>
            <person name="Li S."/>
            <person name="Pierce S.K."/>
            <person name="Wang J."/>
        </authorList>
    </citation>
    <scope>NUCLEOTIDE SEQUENCE [LARGE SCALE GENOMIC DNA]</scope>
    <source>
        <strain evidence="2">EC2010</strain>
        <tissue evidence="2">Whole organism of an adult</tissue>
    </source>
</reference>
<sequence>MASRIKEDRFSSRYFKDLQEFELSSGEDSESEVDSGTGVNVQTSETESKQKVLNVASKPVEQKEKSETKTDKLPSALDCLKPKSSPAFLRLNKQKEVDWNKSAISLDKPESEPVDFKPNAVPPPTSYEPVVTEDSETKDGSKGDKRKAMDQEAEDHTPAKAYKVHKAEDEDV</sequence>
<accession>A0A3S1H3U5</accession>
<evidence type="ECO:0000256" key="1">
    <source>
        <dbReference type="SAM" id="MobiDB-lite"/>
    </source>
</evidence>
<feature type="compositionally biased region" description="Basic and acidic residues" evidence="1">
    <location>
        <begin position="135"/>
        <end position="158"/>
    </location>
</feature>
<feature type="region of interest" description="Disordered" evidence="1">
    <location>
        <begin position="23"/>
        <end position="87"/>
    </location>
</feature>
<comment type="caution">
    <text evidence="2">The sequence shown here is derived from an EMBL/GenBank/DDBJ whole genome shotgun (WGS) entry which is preliminary data.</text>
</comment>
<gene>
    <name evidence="2" type="ORF">EGW08_020576</name>
</gene>